<protein>
    <submittedName>
        <fullName evidence="1">Cytidylate kinase-like family protein</fullName>
    </submittedName>
</protein>
<dbReference type="RefSeq" id="WP_085212990.1">
    <property type="nucleotide sequence ID" value="NZ_FXAM01000001.1"/>
</dbReference>
<sequence length="238" mass="26568">MSTQDPYAFLKAILTKDFETGSPHINGKPHDPLIITLSRDYGARGEVIAERLASCLAIPLYDQEILERVAKQAKIDAFKFKPQDETVSAGISTFLYSLMTGTAGEMQTYRRQLYATVLELAKQDGLLVGRGAHLILSGRKVFRVRIVGSKLVCAKRVAEEQGIPQLEAERKVYEVNTKRHKSILNLYGDSFEQCSLEHAQNFDLVINTDHISAESAVSLILLALRQAGFELHRRIPPT</sequence>
<proteinExistence type="predicted"/>
<dbReference type="STRING" id="1760988.SAMN02949497_2416"/>
<dbReference type="InterPro" id="IPR027417">
    <property type="entry name" value="P-loop_NTPase"/>
</dbReference>
<keyword evidence="1" id="KW-0418">Kinase</keyword>
<dbReference type="Gene3D" id="3.40.50.300">
    <property type="entry name" value="P-loop containing nucleotide triphosphate hydrolases"/>
    <property type="match status" value="1"/>
</dbReference>
<keyword evidence="2" id="KW-1185">Reference proteome</keyword>
<dbReference type="Proteomes" id="UP000192923">
    <property type="component" value="Unassembled WGS sequence"/>
</dbReference>
<gene>
    <name evidence="1" type="ORF">SAMN02949497_2416</name>
</gene>
<dbReference type="EMBL" id="FXAM01000001">
    <property type="protein sequence ID" value="SMF95072.1"/>
    <property type="molecule type" value="Genomic_DNA"/>
</dbReference>
<dbReference type="GO" id="GO:0016301">
    <property type="term" value="F:kinase activity"/>
    <property type="evidence" value="ECO:0007669"/>
    <property type="project" value="UniProtKB-KW"/>
</dbReference>
<keyword evidence="1" id="KW-0808">Transferase</keyword>
<evidence type="ECO:0000313" key="2">
    <source>
        <dbReference type="Proteomes" id="UP000192923"/>
    </source>
</evidence>
<reference evidence="1 2" key="1">
    <citation type="submission" date="2016-12" db="EMBL/GenBank/DDBJ databases">
        <authorList>
            <person name="Song W.-J."/>
            <person name="Kurnit D.M."/>
        </authorList>
    </citation>
    <scope>NUCLEOTIDE SEQUENCE [LARGE SCALE GENOMIC DNA]</scope>
    <source>
        <strain evidence="1 2">175</strain>
    </source>
</reference>
<evidence type="ECO:0000313" key="1">
    <source>
        <dbReference type="EMBL" id="SMF95072.1"/>
    </source>
</evidence>
<accession>A0A1Y6D3F5</accession>
<dbReference type="Pfam" id="PF13189">
    <property type="entry name" value="Cytidylate_kin2"/>
    <property type="match status" value="1"/>
</dbReference>
<dbReference type="AlphaFoldDB" id="A0A1Y6D3F5"/>
<dbReference type="OrthoDB" id="9781180at2"/>
<organism evidence="1 2">
    <name type="scientific">Methylomagnum ishizawai</name>
    <dbReference type="NCBI Taxonomy" id="1760988"/>
    <lineage>
        <taxon>Bacteria</taxon>
        <taxon>Pseudomonadati</taxon>
        <taxon>Pseudomonadota</taxon>
        <taxon>Gammaproteobacteria</taxon>
        <taxon>Methylococcales</taxon>
        <taxon>Methylococcaceae</taxon>
        <taxon>Methylomagnum</taxon>
    </lineage>
</organism>
<name>A0A1Y6D3F5_9GAMM</name>